<comment type="caution">
    <text evidence="3">The sequence shown here is derived from an EMBL/GenBank/DDBJ whole genome shotgun (WGS) entry which is preliminary data.</text>
</comment>
<dbReference type="InterPro" id="IPR000215">
    <property type="entry name" value="Serpin_fam"/>
</dbReference>
<dbReference type="RefSeq" id="WP_106615002.1">
    <property type="nucleotide sequence ID" value="NZ_PYAX01000003.1"/>
</dbReference>
<keyword evidence="4" id="KW-1185">Reference proteome</keyword>
<proteinExistence type="inferred from homology"/>
<dbReference type="GO" id="GO:0005615">
    <property type="term" value="C:extracellular space"/>
    <property type="evidence" value="ECO:0007669"/>
    <property type="project" value="InterPro"/>
</dbReference>
<sequence>MPDRTHLTFALTLHDAVAPDRTRNACWSPYSVASALGLTAHAARGETEAELVALLGADHAKVLKGAVVGDDAEFSVANTLWAWDELPVNEGFLTDLAGWPGAKVRSVPFADDPEGSRKLINADVAETTRGLIPELLAAGAITSDTVATLVNALYLKCAWVEEFPDHDTADLPFRGTGTVATMRREGNMRYAQRDGWQAVALPARGGVEAVVLLPDGDLGGTEGVPEVLEALDQDRIELFLPKLDLSVNVSLAEALQQVGVRRMFGQGADLTGLSPDPRLFVDDVVHEAVLRLDEQGFEGAAATAVVMRLTSFMPVEPARTVRVDRPYLLLVRHTETGAIFFLAQVAKP</sequence>
<protein>
    <submittedName>
        <fullName evidence="3">Serpin B</fullName>
    </submittedName>
</protein>
<dbReference type="SUPFAM" id="SSF56574">
    <property type="entry name" value="Serpins"/>
    <property type="match status" value="1"/>
</dbReference>
<dbReference type="Pfam" id="PF00079">
    <property type="entry name" value="Serpin"/>
    <property type="match status" value="1"/>
</dbReference>
<dbReference type="OrthoDB" id="9764871at2"/>
<dbReference type="Gene3D" id="3.30.497.10">
    <property type="entry name" value="Antithrombin, subunit I, domain 2"/>
    <property type="match status" value="1"/>
</dbReference>
<name>A0A2P8IDK9_SACCR</name>
<evidence type="ECO:0000313" key="4">
    <source>
        <dbReference type="Proteomes" id="UP000241118"/>
    </source>
</evidence>
<dbReference type="EMBL" id="PYAX01000003">
    <property type="protein sequence ID" value="PSL56561.1"/>
    <property type="molecule type" value="Genomic_DNA"/>
</dbReference>
<accession>A0A2P8IDK9</accession>
<dbReference type="AlphaFoldDB" id="A0A2P8IDK9"/>
<evidence type="ECO:0000313" key="3">
    <source>
        <dbReference type="EMBL" id="PSL56561.1"/>
    </source>
</evidence>
<dbReference type="PANTHER" id="PTHR11461">
    <property type="entry name" value="SERINE PROTEASE INHIBITOR, SERPIN"/>
    <property type="match status" value="1"/>
</dbReference>
<organism evidence="3 4">
    <name type="scientific">Saccharothrix carnea</name>
    <dbReference type="NCBI Taxonomy" id="1280637"/>
    <lineage>
        <taxon>Bacteria</taxon>
        <taxon>Bacillati</taxon>
        <taxon>Actinomycetota</taxon>
        <taxon>Actinomycetes</taxon>
        <taxon>Pseudonocardiales</taxon>
        <taxon>Pseudonocardiaceae</taxon>
        <taxon>Saccharothrix</taxon>
    </lineage>
</organism>
<comment type="similarity">
    <text evidence="1">Belongs to the serpin family.</text>
</comment>
<dbReference type="Gene3D" id="2.30.39.10">
    <property type="entry name" value="Alpha-1-antitrypsin, domain 1"/>
    <property type="match status" value="1"/>
</dbReference>
<gene>
    <name evidence="3" type="ORF">B0I31_103314</name>
</gene>
<dbReference type="GO" id="GO:0004867">
    <property type="term" value="F:serine-type endopeptidase inhibitor activity"/>
    <property type="evidence" value="ECO:0007669"/>
    <property type="project" value="InterPro"/>
</dbReference>
<dbReference type="SMART" id="SM00093">
    <property type="entry name" value="SERPIN"/>
    <property type="match status" value="1"/>
</dbReference>
<dbReference type="InterPro" id="IPR042185">
    <property type="entry name" value="Serpin_sf_2"/>
</dbReference>
<evidence type="ECO:0000256" key="1">
    <source>
        <dbReference type="RuleBase" id="RU000411"/>
    </source>
</evidence>
<evidence type="ECO:0000259" key="2">
    <source>
        <dbReference type="SMART" id="SM00093"/>
    </source>
</evidence>
<dbReference type="PANTHER" id="PTHR11461:SF211">
    <property type="entry name" value="GH10112P-RELATED"/>
    <property type="match status" value="1"/>
</dbReference>
<feature type="domain" description="Serpin" evidence="2">
    <location>
        <begin position="9"/>
        <end position="348"/>
    </location>
</feature>
<dbReference type="Proteomes" id="UP000241118">
    <property type="component" value="Unassembled WGS sequence"/>
</dbReference>
<dbReference type="InterPro" id="IPR036186">
    <property type="entry name" value="Serpin_sf"/>
</dbReference>
<reference evidence="3 4" key="1">
    <citation type="submission" date="2018-03" db="EMBL/GenBank/DDBJ databases">
        <title>Genomic Encyclopedia of Type Strains, Phase III (KMG-III): the genomes of soil and plant-associated and newly described type strains.</title>
        <authorList>
            <person name="Whitman W."/>
        </authorList>
    </citation>
    <scope>NUCLEOTIDE SEQUENCE [LARGE SCALE GENOMIC DNA]</scope>
    <source>
        <strain evidence="3 4">CGMCC 4.7097</strain>
    </source>
</reference>
<dbReference type="InterPro" id="IPR023796">
    <property type="entry name" value="Serpin_dom"/>
</dbReference>
<dbReference type="CDD" id="cd19590">
    <property type="entry name" value="serpin_thermopin-like"/>
    <property type="match status" value="1"/>
</dbReference>
<dbReference type="InterPro" id="IPR042178">
    <property type="entry name" value="Serpin_sf_1"/>
</dbReference>